<evidence type="ECO:0000313" key="2">
    <source>
        <dbReference type="EMBL" id="QBK84932.1"/>
    </source>
</evidence>
<feature type="coiled-coil region" evidence="1">
    <location>
        <begin position="3"/>
        <end position="30"/>
    </location>
</feature>
<reference evidence="2" key="1">
    <citation type="journal article" date="2019" name="MBio">
        <title>Virus Genomes from Deep Sea Sediments Expand the Ocean Megavirome and Support Independent Origins of Viral Gigantism.</title>
        <authorList>
            <person name="Backstrom D."/>
            <person name="Yutin N."/>
            <person name="Jorgensen S.L."/>
            <person name="Dharamshi J."/>
            <person name="Homa F."/>
            <person name="Zaremba-Niedwiedzka K."/>
            <person name="Spang A."/>
            <person name="Wolf Y.I."/>
            <person name="Koonin E.V."/>
            <person name="Ettema T.J."/>
        </authorList>
    </citation>
    <scope>NUCLEOTIDE SEQUENCE</scope>
</reference>
<keyword evidence="1" id="KW-0175">Coiled coil</keyword>
<accession>A0A481YNU5</accession>
<gene>
    <name evidence="2" type="ORF">LCDPAC02_01310</name>
</gene>
<protein>
    <submittedName>
        <fullName evidence="2">Uncharacterized protein</fullName>
    </submittedName>
</protein>
<sequence length="180" mass="21757">MESNRLKLDLINLNKQIEELINKRKEIKNNIKKLAFYKKLQIYDTIDYVSPNNTFPYDLENTNISIYQNIKLTGYRILINRDWKHYIREDDMVICNDSLWKCVHDNISKINQEYNNKNPESKIINNYIYIDDDLLEKNLKNILIDENTINQHDNQHDFNNLIKIEGYIMVNILRIMKINF</sequence>
<organism evidence="2">
    <name type="scientific">Pithovirus LCDPAC02</name>
    <dbReference type="NCBI Taxonomy" id="2506601"/>
    <lineage>
        <taxon>Viruses</taxon>
        <taxon>Pithoviruses</taxon>
    </lineage>
</organism>
<dbReference type="EMBL" id="MK500300">
    <property type="protein sequence ID" value="QBK84932.1"/>
    <property type="molecule type" value="Genomic_DNA"/>
</dbReference>
<name>A0A481YNU5_9VIRU</name>
<evidence type="ECO:0000256" key="1">
    <source>
        <dbReference type="SAM" id="Coils"/>
    </source>
</evidence>
<proteinExistence type="predicted"/>